<keyword evidence="3" id="KW-1185">Reference proteome</keyword>
<feature type="compositionally biased region" description="Polar residues" evidence="1">
    <location>
        <begin position="701"/>
        <end position="713"/>
    </location>
</feature>
<feature type="compositionally biased region" description="Low complexity" evidence="1">
    <location>
        <begin position="361"/>
        <end position="378"/>
    </location>
</feature>
<feature type="compositionally biased region" description="Polar residues" evidence="1">
    <location>
        <begin position="462"/>
        <end position="478"/>
    </location>
</feature>
<comment type="caution">
    <text evidence="2">The sequence shown here is derived from an EMBL/GenBank/DDBJ whole genome shotgun (WGS) entry which is preliminary data.</text>
</comment>
<feature type="compositionally biased region" description="Low complexity" evidence="1">
    <location>
        <begin position="1335"/>
        <end position="1353"/>
    </location>
</feature>
<name>A0AAQ4D9M4_AMBAM</name>
<dbReference type="Proteomes" id="UP001321473">
    <property type="component" value="Unassembled WGS sequence"/>
</dbReference>
<organism evidence="2 3">
    <name type="scientific">Amblyomma americanum</name>
    <name type="common">Lone star tick</name>
    <dbReference type="NCBI Taxonomy" id="6943"/>
    <lineage>
        <taxon>Eukaryota</taxon>
        <taxon>Metazoa</taxon>
        <taxon>Ecdysozoa</taxon>
        <taxon>Arthropoda</taxon>
        <taxon>Chelicerata</taxon>
        <taxon>Arachnida</taxon>
        <taxon>Acari</taxon>
        <taxon>Parasitiformes</taxon>
        <taxon>Ixodida</taxon>
        <taxon>Ixodoidea</taxon>
        <taxon>Ixodidae</taxon>
        <taxon>Amblyomminae</taxon>
        <taxon>Amblyomma</taxon>
    </lineage>
</organism>
<evidence type="ECO:0000313" key="3">
    <source>
        <dbReference type="Proteomes" id="UP001321473"/>
    </source>
</evidence>
<feature type="compositionally biased region" description="Polar residues" evidence="1">
    <location>
        <begin position="590"/>
        <end position="614"/>
    </location>
</feature>
<feature type="region of interest" description="Disordered" evidence="1">
    <location>
        <begin position="919"/>
        <end position="941"/>
    </location>
</feature>
<gene>
    <name evidence="2" type="ORF">V5799_003201</name>
</gene>
<accession>A0AAQ4D9M4</accession>
<feature type="compositionally biased region" description="Basic residues" evidence="1">
    <location>
        <begin position="1397"/>
        <end position="1411"/>
    </location>
</feature>
<feature type="region of interest" description="Disordered" evidence="1">
    <location>
        <begin position="1250"/>
        <end position="1438"/>
    </location>
</feature>
<feature type="region of interest" description="Disordered" evidence="1">
    <location>
        <begin position="1080"/>
        <end position="1168"/>
    </location>
</feature>
<dbReference type="EMBL" id="JARKHS020033378">
    <property type="protein sequence ID" value="KAK8759164.1"/>
    <property type="molecule type" value="Genomic_DNA"/>
</dbReference>
<feature type="compositionally biased region" description="Polar residues" evidence="1">
    <location>
        <begin position="791"/>
        <end position="823"/>
    </location>
</feature>
<feature type="region of interest" description="Disordered" evidence="1">
    <location>
        <begin position="361"/>
        <end position="775"/>
    </location>
</feature>
<feature type="region of interest" description="Disordered" evidence="1">
    <location>
        <begin position="96"/>
        <end position="124"/>
    </location>
</feature>
<evidence type="ECO:0000313" key="2">
    <source>
        <dbReference type="EMBL" id="KAK8759164.1"/>
    </source>
</evidence>
<feature type="compositionally biased region" description="Basic and acidic residues" evidence="1">
    <location>
        <begin position="1309"/>
        <end position="1322"/>
    </location>
</feature>
<feature type="region of interest" description="Disordered" evidence="1">
    <location>
        <begin position="789"/>
        <end position="830"/>
    </location>
</feature>
<evidence type="ECO:0000256" key="1">
    <source>
        <dbReference type="SAM" id="MobiDB-lite"/>
    </source>
</evidence>
<feature type="compositionally biased region" description="Basic and acidic residues" evidence="1">
    <location>
        <begin position="274"/>
        <end position="293"/>
    </location>
</feature>
<feature type="region of interest" description="Disordered" evidence="1">
    <location>
        <begin position="239"/>
        <end position="322"/>
    </location>
</feature>
<feature type="compositionally biased region" description="Polar residues" evidence="1">
    <location>
        <begin position="1383"/>
        <end position="1395"/>
    </location>
</feature>
<feature type="compositionally biased region" description="Polar residues" evidence="1">
    <location>
        <begin position="919"/>
        <end position="940"/>
    </location>
</feature>
<sequence length="1662" mass="175448">MHKSGSHASNKAHEQGEEPRLEKVPDLPPHHRATGKTESRRGHKSGGDSGCVTRSVQYVCGGVVRRAVLKVAVIRIPLLEQILDTAVSSEMLPGVAEAKQPGSKPVAPKDSEEAPADAKPFPVSVSRPNATLPCKAGLECKRLLRKTSERDRLQAVQKRGNEVGCDNVPLDDCGDESSNNMKSDLSSGASRPQHPPHKKRCRAVLLEDYDDVSDTPLEEYSSDVPGKHACHSASLSNVTHGKAAATAPRPADEPKLKGSAGQGEHSNKGHHLSLNKDEKQRHPETFKSARPEKLMSSATVEPQPNGTKACAVTTTKPNSKSSLALATGKNVIEKALKRPGTPCKNEGAKVVKLDLGTENSTAKSCVSTVKKSSSQSSSMNVPPNKLVRCQCPVSHANKGPKKHAATSDNHCATKEAPGLKSTAGTIPGKVGIAGDDIHKARGDSSLSVAKKALPDKLLKKPQSSARGGSHMSASNLSVSEKCLPVSTQKTTNDRPETKAGSTTGHHKAGSSATKNALPSRLAQKPELCVKSSSASNQSDSAQPVPSSSSKTGKDAEQSKSGCGPNTTQHNTSPSVTKKVLPKIPKKPVSSDMSAKSDASTSKQGGPSKAPTSTPKCVKHAGKPKAVCSCGTDLQDNGPAVSKQAPPPNKMVKRPVPCTKSSDISASKPSHVSISKKILTFSSKGDKGPVPSIPATKPAPCMNSNASKAASTPEKTAKMDKAFQSDLQTKHKKCSDGHSGTFEKEQVADNTAARGDKTKQGCKPNKVAAGKQFKSTAPDTCAATVEVKISRSKLTSHPNTLTPSASLVSSAESQMSEQTKQQPSKLPKRVASLEQTDCSVGSFPESGSSLPKACDVNLPNGRQASVAPEATTQAEATVPDSCERICGTTEMPTEGTTCLEKEAQASEQPVRNVADSITESALGSNGCTPKNTGTSQNTCTSKMWEPSTEVRKVVADIVVEVAKNLTDLADIGAEVECSNDSVHENRVTIRLEDQVSLPQDSSNMTDVLATSAETNAGCSSRPEFPTNANKHTLLDHASEELNKDATALFCKLDDMKSEQQVSLASDSTVALTSKQTSILSKEKEQCSISLEDGPASEMSPTTGDCDKANNALPESSCFQDPTGKEDPAANDHFSAATHSGRSALSPDEQSHRESLTLSSQRAGSRATTVMEEIRDSESISVCEDNRVDEAAVSQELIASESAVNTVRSNNASTCESNDDSNCQVERDSVNDALQGEDTDNTDVSISQKLVGGEAPDETNDNGSNACVADKSSEQQAKQLGTGVSHGTEGDDTSEAMDVDNSVPNESIHSQMDEPRSLPEEFQKHSGTAPSRNGVCDLNSSTETSDTLSLPSDDSVANASQPSIIAEGVPKTSSSSKKRKRNRSAGTNTSLCSSWVFSRSKRGKRPRKDKQHGKSTAEKSSTSALASELPEAVATNTSTAEGVLTQDVHKPIAIPQIKQEPPVVNTCKMISHVTVLPEAAATNTSTVEGALTQDIHRLEAVPQIKQEPPAVNTCKTLISSDVRNPPCASAVHPGSARDPRTILYKKPLTPSPAAPPHATTSSSVEAALLELDMYTGLSILDVCGSASVVYLKELTAQVMNHTITKNDALNEIARSVRNTVVEEYFKGQRAAKTLNLLSKIPFSFEPTKVPKIRKLTQAVVEKFE</sequence>
<feature type="compositionally biased region" description="Polar residues" evidence="1">
    <location>
        <begin position="296"/>
        <end position="322"/>
    </location>
</feature>
<feature type="compositionally biased region" description="Polar residues" evidence="1">
    <location>
        <begin position="558"/>
        <end position="574"/>
    </location>
</feature>
<proteinExistence type="predicted"/>
<feature type="compositionally biased region" description="Polar residues" evidence="1">
    <location>
        <begin position="176"/>
        <end position="190"/>
    </location>
</feature>
<feature type="compositionally biased region" description="Basic and acidic residues" evidence="1">
    <location>
        <begin position="11"/>
        <end position="40"/>
    </location>
</feature>
<reference evidence="2 3" key="1">
    <citation type="journal article" date="2023" name="Arcadia Sci">
        <title>De novo assembly of a long-read Amblyomma americanum tick genome.</title>
        <authorList>
            <person name="Chou S."/>
            <person name="Poskanzer K.E."/>
            <person name="Rollins M."/>
            <person name="Thuy-Boun P.S."/>
        </authorList>
    </citation>
    <scope>NUCLEOTIDE SEQUENCE [LARGE SCALE GENOMIC DNA]</scope>
    <source>
        <strain evidence="2">F_SG_1</strain>
        <tissue evidence="2">Salivary glands</tissue>
    </source>
</reference>
<protein>
    <submittedName>
        <fullName evidence="2">Uncharacterized protein</fullName>
    </submittedName>
</protein>
<feature type="region of interest" description="Disordered" evidence="1">
    <location>
        <begin position="1"/>
        <end position="49"/>
    </location>
</feature>
<feature type="compositionally biased region" description="Polar residues" evidence="1">
    <location>
        <begin position="1154"/>
        <end position="1166"/>
    </location>
</feature>
<feature type="region of interest" description="Disordered" evidence="1">
    <location>
        <begin position="164"/>
        <end position="199"/>
    </location>
</feature>
<feature type="compositionally biased region" description="Low complexity" evidence="1">
    <location>
        <begin position="531"/>
        <end position="549"/>
    </location>
</feature>
<feature type="compositionally biased region" description="Polar residues" evidence="1">
    <location>
        <begin position="658"/>
        <end position="672"/>
    </location>
</feature>
<feature type="region of interest" description="Disordered" evidence="1">
    <location>
        <begin position="1203"/>
        <end position="1222"/>
    </location>
</feature>